<dbReference type="OrthoDB" id="9807052at2"/>
<dbReference type="SMART" id="SM00421">
    <property type="entry name" value="HTH_LUXR"/>
    <property type="match status" value="1"/>
</dbReference>
<dbReference type="InterPro" id="IPR000792">
    <property type="entry name" value="Tscrpt_reg_LuxR_C"/>
</dbReference>
<dbReference type="InterPro" id="IPR016032">
    <property type="entry name" value="Sig_transdc_resp-reg_C-effctor"/>
</dbReference>
<dbReference type="eggNOG" id="COG2909">
    <property type="taxonomic scope" value="Bacteria"/>
</dbReference>
<evidence type="ECO:0000259" key="5">
    <source>
        <dbReference type="PROSITE" id="PS50043"/>
    </source>
</evidence>
<dbReference type="Gene3D" id="1.10.10.10">
    <property type="entry name" value="Winged helix-like DNA-binding domain superfamily/Winged helix DNA-binding domain"/>
    <property type="match status" value="1"/>
</dbReference>
<reference evidence="6 7" key="1">
    <citation type="submission" date="2014-02" db="EMBL/GenBank/DDBJ databases">
        <title>Whole genome sequence of Sphingobium chlorophenolicum NBRC 16172.</title>
        <authorList>
            <person name="Gan H.M."/>
            <person name="Gan H.Y."/>
            <person name="Chew T.H."/>
            <person name="Savka M.A."/>
        </authorList>
    </citation>
    <scope>NUCLEOTIDE SEQUENCE [LARGE SCALE GENOMIC DNA]</scope>
    <source>
        <strain evidence="6 7">NBRC 16172</strain>
    </source>
</reference>
<dbReference type="GO" id="GO:0003677">
    <property type="term" value="F:DNA binding"/>
    <property type="evidence" value="ECO:0007669"/>
    <property type="project" value="UniProtKB-KW"/>
</dbReference>
<evidence type="ECO:0000256" key="2">
    <source>
        <dbReference type="ARBA" id="ARBA00023125"/>
    </source>
</evidence>
<dbReference type="PRINTS" id="PR00038">
    <property type="entry name" value="HTHLUXR"/>
</dbReference>
<dbReference type="PATRIC" id="fig|46429.4.peg.3284"/>
<feature type="region of interest" description="Disordered" evidence="4">
    <location>
        <begin position="1"/>
        <end position="23"/>
    </location>
</feature>
<organism evidence="6 7">
    <name type="scientific">Sphingobium chlorophenolicum</name>
    <dbReference type="NCBI Taxonomy" id="46429"/>
    <lineage>
        <taxon>Bacteria</taxon>
        <taxon>Pseudomonadati</taxon>
        <taxon>Pseudomonadota</taxon>
        <taxon>Alphaproteobacteria</taxon>
        <taxon>Sphingomonadales</taxon>
        <taxon>Sphingomonadaceae</taxon>
        <taxon>Sphingobium</taxon>
    </lineage>
</organism>
<dbReference type="SUPFAM" id="SSF52540">
    <property type="entry name" value="P-loop containing nucleoside triphosphate hydrolases"/>
    <property type="match status" value="1"/>
</dbReference>
<dbReference type="Pfam" id="PF17874">
    <property type="entry name" value="TPR_MalT"/>
    <property type="match status" value="1"/>
</dbReference>
<keyword evidence="1" id="KW-0805">Transcription regulation</keyword>
<keyword evidence="3" id="KW-0804">Transcription</keyword>
<dbReference type="SUPFAM" id="SSF46894">
    <property type="entry name" value="C-terminal effector domain of the bipartite response regulators"/>
    <property type="match status" value="1"/>
</dbReference>
<proteinExistence type="predicted"/>
<dbReference type="Gene3D" id="1.25.40.10">
    <property type="entry name" value="Tetratricopeptide repeat domain"/>
    <property type="match status" value="1"/>
</dbReference>
<dbReference type="RefSeq" id="WP_037454283.1">
    <property type="nucleotide sequence ID" value="NZ_JFHR01000043.1"/>
</dbReference>
<dbReference type="EMBL" id="JFHR01000043">
    <property type="protein sequence ID" value="KEQ52405.1"/>
    <property type="molecule type" value="Genomic_DNA"/>
</dbReference>
<dbReference type="SUPFAM" id="SSF48452">
    <property type="entry name" value="TPR-like"/>
    <property type="match status" value="1"/>
</dbReference>
<name>A0A081RB32_SPHCR</name>
<sequence>MLKMRARTAGTRTAGPVAKKGADNRPGAFIPTRALARLRQGKAAVTILSAPPGYGKTTLLSAHAHDVASAGGIVGWHPLDRMVAGSPLADDSDIILIDDAHDADPRKFARLIRTITSSDAAQRFVIATRTLPDMDWIALVARGRVEIIDVETLALDEGEVAAMLTLYAGQAPSMEQARKVSQWIEGWPIAAQCYGMLARRRGGWSKVDIREIYPREDLGQYLNESIYVELDDAMRRFLFDLADLGRFSPAMLIEVMGPSAELLLQRARLENVMIVPAGGGDWLRLHGVFQKFLDSRKRQAGAGKSITLLRAASAWCEREGAVCEAVDYALEAGDFDRAQEMVVDNAAAIVHGLGELPRMLAWTERLERAGQAISVPLRLWKIWALILAQQIDAACAELEILDLEMPESAPAAWRAHRDRLRVSLAARGDDVPQLVELADAWMSRWEHVDPFHTAAVYVVRSLAHHQSGDRHAARRDMLVARQQAGEGGGAYGQLWVAKADAYIELLGGRATRAREIILFALEKAQELERVAASTIGTVHLLAARILVETGESGLAREHLAAGHLHAGDNGLIETHVAALEAAMLLAEESDGVDAALCETQHRLVRGLRYAARADLMAIGLQLRHGRSDEAHDDFHAAFARCNDEWLHVATGRNIPCWMAHEVDQSHAWVMLSRGEAQQASAIVARLLPSAETAGRARDHVALLMLAATCSLHLGKAGDARRSLERALRIAGDRGFCRTAVDCGWGLTSLLSEPDLLSAAHGPAAEVLGRLRSRYGICADTAGDQPVDPLTARELEVLVLLDSGLTSQAIADHIDLSLSTTKWHIQNIYNKLGVRNRSGALSRARRLAML</sequence>
<comment type="caution">
    <text evidence="6">The sequence shown here is derived from an EMBL/GenBank/DDBJ whole genome shotgun (WGS) entry which is preliminary data.</text>
</comment>
<protein>
    <submittedName>
        <fullName evidence="6">ATP-dependent transcriptional regulator, MalT-like, LuxR family</fullName>
    </submittedName>
</protein>
<evidence type="ECO:0000313" key="6">
    <source>
        <dbReference type="EMBL" id="KEQ52405.1"/>
    </source>
</evidence>
<accession>A0A081RB32</accession>
<gene>
    <name evidence="6" type="ORF">BV95_03299</name>
</gene>
<evidence type="ECO:0000313" key="7">
    <source>
        <dbReference type="Proteomes" id="UP000028411"/>
    </source>
</evidence>
<dbReference type="GO" id="GO:0006355">
    <property type="term" value="P:regulation of DNA-templated transcription"/>
    <property type="evidence" value="ECO:0007669"/>
    <property type="project" value="InterPro"/>
</dbReference>
<dbReference type="PANTHER" id="PTHR44688:SF16">
    <property type="entry name" value="DNA-BINDING TRANSCRIPTIONAL ACTIVATOR DEVR_DOSR"/>
    <property type="match status" value="1"/>
</dbReference>
<dbReference type="PROSITE" id="PS50043">
    <property type="entry name" value="HTH_LUXR_2"/>
    <property type="match status" value="1"/>
</dbReference>
<evidence type="ECO:0000256" key="1">
    <source>
        <dbReference type="ARBA" id="ARBA00023015"/>
    </source>
</evidence>
<dbReference type="InterPro" id="IPR011990">
    <property type="entry name" value="TPR-like_helical_dom_sf"/>
</dbReference>
<keyword evidence="2" id="KW-0238">DNA-binding</keyword>
<dbReference type="Pfam" id="PF00196">
    <property type="entry name" value="GerE"/>
    <property type="match status" value="1"/>
</dbReference>
<dbReference type="InterPro" id="IPR041617">
    <property type="entry name" value="TPR_MalT"/>
</dbReference>
<feature type="domain" description="HTH luxR-type" evidence="5">
    <location>
        <begin position="782"/>
        <end position="847"/>
    </location>
</feature>
<dbReference type="CDD" id="cd06170">
    <property type="entry name" value="LuxR_C_like"/>
    <property type="match status" value="1"/>
</dbReference>
<dbReference type="Pfam" id="PF25873">
    <property type="entry name" value="WHD_MalT"/>
    <property type="match status" value="1"/>
</dbReference>
<dbReference type="InterPro" id="IPR059106">
    <property type="entry name" value="WHD_MalT"/>
</dbReference>
<dbReference type="PANTHER" id="PTHR44688">
    <property type="entry name" value="DNA-BINDING TRANSCRIPTIONAL ACTIVATOR DEVR_DOSR"/>
    <property type="match status" value="1"/>
</dbReference>
<dbReference type="InterPro" id="IPR036388">
    <property type="entry name" value="WH-like_DNA-bd_sf"/>
</dbReference>
<evidence type="ECO:0000256" key="3">
    <source>
        <dbReference type="ARBA" id="ARBA00023163"/>
    </source>
</evidence>
<evidence type="ECO:0000256" key="4">
    <source>
        <dbReference type="SAM" id="MobiDB-lite"/>
    </source>
</evidence>
<dbReference type="AlphaFoldDB" id="A0A081RB32"/>
<dbReference type="Gene3D" id="3.40.50.300">
    <property type="entry name" value="P-loop containing nucleotide triphosphate hydrolases"/>
    <property type="match status" value="1"/>
</dbReference>
<dbReference type="Proteomes" id="UP000028411">
    <property type="component" value="Unassembled WGS sequence"/>
</dbReference>
<dbReference type="InterPro" id="IPR027417">
    <property type="entry name" value="P-loop_NTPase"/>
</dbReference>